<organism evidence="1 2">
    <name type="scientific">Williamsia marianensis</name>
    <dbReference type="NCBI Taxonomy" id="85044"/>
    <lineage>
        <taxon>Bacteria</taxon>
        <taxon>Bacillati</taxon>
        <taxon>Actinomycetota</taxon>
        <taxon>Actinomycetes</taxon>
        <taxon>Mycobacteriales</taxon>
        <taxon>Nocardiaceae</taxon>
        <taxon>Williamsia</taxon>
    </lineage>
</organism>
<accession>A0ABU4F106</accession>
<reference evidence="1 2" key="1">
    <citation type="submission" date="2023-10" db="EMBL/GenBank/DDBJ databases">
        <title>Development of a sustainable strategy for remediation of hydrocarbon-contaminated territories based on the waste exchange concept.</title>
        <authorList>
            <person name="Krivoruchko A."/>
        </authorList>
    </citation>
    <scope>NUCLEOTIDE SEQUENCE [LARGE SCALE GENOMIC DNA]</scope>
    <source>
        <strain evidence="1 2">IEGM 1236</strain>
    </source>
</reference>
<evidence type="ECO:0000313" key="1">
    <source>
        <dbReference type="EMBL" id="MDV7137173.1"/>
    </source>
</evidence>
<keyword evidence="2" id="KW-1185">Reference proteome</keyword>
<comment type="caution">
    <text evidence="1">The sequence shown here is derived from an EMBL/GenBank/DDBJ whole genome shotgun (WGS) entry which is preliminary data.</text>
</comment>
<protein>
    <submittedName>
        <fullName evidence="1">Uncharacterized protein</fullName>
    </submittedName>
</protein>
<name>A0ABU4F106_WILMA</name>
<dbReference type="Proteomes" id="UP001185792">
    <property type="component" value="Unassembled WGS sequence"/>
</dbReference>
<sequence length="146" mass="16005">MNNPKTRTVPASHLQVGDWVKGKSDTQSLTITQINHVSSDELHITFHTNADVDNHPETITHTITPDTPYHLYDKPARTEIHLTKDAVSYVPQWILGAGSVVQLTTQIPRYGGGFVEFDANIPDSNTTVTVKIPNTAIAGIASLSYE</sequence>
<gene>
    <name evidence="1" type="ORF">R4198_26080</name>
</gene>
<dbReference type="EMBL" id="JAWLUM010000011">
    <property type="protein sequence ID" value="MDV7137173.1"/>
    <property type="molecule type" value="Genomic_DNA"/>
</dbReference>
<evidence type="ECO:0000313" key="2">
    <source>
        <dbReference type="Proteomes" id="UP001185792"/>
    </source>
</evidence>
<proteinExistence type="predicted"/>
<dbReference type="RefSeq" id="WP_317715022.1">
    <property type="nucleotide sequence ID" value="NZ_JAWLUM010000011.1"/>
</dbReference>